<dbReference type="GO" id="GO:0016787">
    <property type="term" value="F:hydrolase activity"/>
    <property type="evidence" value="ECO:0007669"/>
    <property type="project" value="UniProtKB-KW"/>
</dbReference>
<sequence length="419" mass="46906">MSFKDLGLSEPILKAVTEAGYENPTPIQAQAIPLVLEGRDVVGASQTGTGKTAAFALPSLSKIKPIGKPQILVLEPTRELAHQVAEQFETYGKHTGCKVALLYGGVGYGAQTEALQAGADIVVATPGRMVDHFYRGTMRFGDLKILILDEVDRMLDMGFLPIVRKIVNLCPWKNALNKPREEREEKFKLREFADRQTLFFSATMPPAIQGFADFCLDNPAKIEIARREVAKTINHAFYPVSMDQRDDLLLALLKQTDFNSVMVFTRTRKEADQVCSMLNTRSDAKVTAMHSDIKQSDRMKALSGFKDGTYNILVATDVAARGIDISTVTHVINYRVPENAEDYVHRIGRTGRAESEGDAFTILTADELDFATSVENFVNQKIKRRKLENFDYKYTALLDESPAKSIRKKRPSAPRRRRR</sequence>
<dbReference type="InterPro" id="IPR014014">
    <property type="entry name" value="RNA_helicase_DEAD_Q_motif"/>
</dbReference>
<feature type="short sequence motif" description="Q motif" evidence="6">
    <location>
        <begin position="1"/>
        <end position="29"/>
    </location>
</feature>
<evidence type="ECO:0000313" key="11">
    <source>
        <dbReference type="Proteomes" id="UP000184510"/>
    </source>
</evidence>
<accession>A0A1M6I2K9</accession>
<keyword evidence="11" id="KW-1185">Reference proteome</keyword>
<dbReference type="GO" id="GO:0005524">
    <property type="term" value="F:ATP binding"/>
    <property type="evidence" value="ECO:0007669"/>
    <property type="project" value="UniProtKB-KW"/>
</dbReference>
<dbReference type="Pfam" id="PF00270">
    <property type="entry name" value="DEAD"/>
    <property type="match status" value="1"/>
</dbReference>
<evidence type="ECO:0000256" key="3">
    <source>
        <dbReference type="ARBA" id="ARBA00022806"/>
    </source>
</evidence>
<keyword evidence="3 10" id="KW-0347">Helicase</keyword>
<dbReference type="EMBL" id="FQYR01000003">
    <property type="protein sequence ID" value="SHJ28665.1"/>
    <property type="molecule type" value="Genomic_DNA"/>
</dbReference>
<dbReference type="InterPro" id="IPR050079">
    <property type="entry name" value="DEAD_box_RNA_helicase"/>
</dbReference>
<dbReference type="InterPro" id="IPR001650">
    <property type="entry name" value="Helicase_C-like"/>
</dbReference>
<keyword evidence="2" id="KW-0378">Hydrolase</keyword>
<dbReference type="Pfam" id="PF00271">
    <property type="entry name" value="Helicase_C"/>
    <property type="match status" value="1"/>
</dbReference>
<dbReference type="OrthoDB" id="9805696at2"/>
<reference evidence="10 11" key="1">
    <citation type="submission" date="2016-11" db="EMBL/GenBank/DDBJ databases">
        <authorList>
            <person name="Jaros S."/>
            <person name="Januszkiewicz K."/>
            <person name="Wedrychowicz H."/>
        </authorList>
    </citation>
    <scope>NUCLEOTIDE SEQUENCE [LARGE SCALE GENOMIC DNA]</scope>
    <source>
        <strain evidence="10 11">DSM 18772</strain>
    </source>
</reference>
<dbReference type="CDD" id="cd18787">
    <property type="entry name" value="SF2_C_DEAD"/>
    <property type="match status" value="1"/>
</dbReference>
<dbReference type="PROSITE" id="PS51192">
    <property type="entry name" value="HELICASE_ATP_BIND_1"/>
    <property type="match status" value="1"/>
</dbReference>
<evidence type="ECO:0000259" key="8">
    <source>
        <dbReference type="PROSITE" id="PS51194"/>
    </source>
</evidence>
<comment type="similarity">
    <text evidence="5">Belongs to the DEAD box helicase family.</text>
</comment>
<dbReference type="PANTHER" id="PTHR47959">
    <property type="entry name" value="ATP-DEPENDENT RNA HELICASE RHLE-RELATED"/>
    <property type="match status" value="1"/>
</dbReference>
<dbReference type="STRING" id="1123071.SAMN02745181_1661"/>
<gene>
    <name evidence="10" type="ORF">SAMN02745181_1661</name>
</gene>
<feature type="domain" description="Helicase C-terminal" evidence="8">
    <location>
        <begin position="244"/>
        <end position="398"/>
    </location>
</feature>
<proteinExistence type="inferred from homology"/>
<dbReference type="SUPFAM" id="SSF52540">
    <property type="entry name" value="P-loop containing nucleoside triphosphate hydrolases"/>
    <property type="match status" value="1"/>
</dbReference>
<keyword evidence="1" id="KW-0547">Nucleotide-binding</keyword>
<dbReference type="InterPro" id="IPR027417">
    <property type="entry name" value="P-loop_NTPase"/>
</dbReference>
<name>A0A1M6I2K9_9BACT</name>
<dbReference type="InterPro" id="IPR011545">
    <property type="entry name" value="DEAD/DEAH_box_helicase_dom"/>
</dbReference>
<evidence type="ECO:0000259" key="7">
    <source>
        <dbReference type="PROSITE" id="PS51192"/>
    </source>
</evidence>
<dbReference type="GO" id="GO:0003724">
    <property type="term" value="F:RNA helicase activity"/>
    <property type="evidence" value="ECO:0007669"/>
    <property type="project" value="InterPro"/>
</dbReference>
<evidence type="ECO:0000256" key="1">
    <source>
        <dbReference type="ARBA" id="ARBA00022741"/>
    </source>
</evidence>
<dbReference type="Gene3D" id="3.40.50.300">
    <property type="entry name" value="P-loop containing nucleotide triphosphate hydrolases"/>
    <property type="match status" value="2"/>
</dbReference>
<keyword evidence="4" id="KW-0067">ATP-binding</keyword>
<dbReference type="Proteomes" id="UP000184510">
    <property type="component" value="Unassembled WGS sequence"/>
</dbReference>
<dbReference type="GO" id="GO:0005829">
    <property type="term" value="C:cytosol"/>
    <property type="evidence" value="ECO:0007669"/>
    <property type="project" value="TreeGrafter"/>
</dbReference>
<dbReference type="InParanoid" id="A0A1M6I2K9"/>
<dbReference type="SMART" id="SM00487">
    <property type="entry name" value="DEXDc"/>
    <property type="match status" value="1"/>
</dbReference>
<evidence type="ECO:0000256" key="2">
    <source>
        <dbReference type="ARBA" id="ARBA00022801"/>
    </source>
</evidence>
<dbReference type="SMART" id="SM00490">
    <property type="entry name" value="HELICc"/>
    <property type="match status" value="1"/>
</dbReference>
<dbReference type="PANTHER" id="PTHR47959:SF13">
    <property type="entry name" value="ATP-DEPENDENT RNA HELICASE RHLE"/>
    <property type="match status" value="1"/>
</dbReference>
<evidence type="ECO:0000256" key="5">
    <source>
        <dbReference type="ARBA" id="ARBA00038437"/>
    </source>
</evidence>
<dbReference type="PROSITE" id="PS51195">
    <property type="entry name" value="Q_MOTIF"/>
    <property type="match status" value="1"/>
</dbReference>
<protein>
    <submittedName>
        <fullName evidence="10">ATP-dependent RNA helicase RhlE</fullName>
    </submittedName>
</protein>
<dbReference type="InterPro" id="IPR014001">
    <property type="entry name" value="Helicase_ATP-bd"/>
</dbReference>
<evidence type="ECO:0000313" key="10">
    <source>
        <dbReference type="EMBL" id="SHJ28665.1"/>
    </source>
</evidence>
<dbReference type="CDD" id="cd00268">
    <property type="entry name" value="DEADc"/>
    <property type="match status" value="1"/>
</dbReference>
<dbReference type="AlphaFoldDB" id="A0A1M6I2K9"/>
<organism evidence="10 11">
    <name type="scientific">Rubritalea squalenifaciens DSM 18772</name>
    <dbReference type="NCBI Taxonomy" id="1123071"/>
    <lineage>
        <taxon>Bacteria</taxon>
        <taxon>Pseudomonadati</taxon>
        <taxon>Verrucomicrobiota</taxon>
        <taxon>Verrucomicrobiia</taxon>
        <taxon>Verrucomicrobiales</taxon>
        <taxon>Rubritaleaceae</taxon>
        <taxon>Rubritalea</taxon>
    </lineage>
</organism>
<dbReference type="InterPro" id="IPR044742">
    <property type="entry name" value="DEAD/DEAH_RhlB"/>
</dbReference>
<evidence type="ECO:0000259" key="9">
    <source>
        <dbReference type="PROSITE" id="PS51195"/>
    </source>
</evidence>
<dbReference type="RefSeq" id="WP_143183264.1">
    <property type="nucleotide sequence ID" value="NZ_FQYR01000003.1"/>
</dbReference>
<evidence type="ECO:0000256" key="6">
    <source>
        <dbReference type="PROSITE-ProRule" id="PRU00552"/>
    </source>
</evidence>
<dbReference type="GO" id="GO:0003676">
    <property type="term" value="F:nucleic acid binding"/>
    <property type="evidence" value="ECO:0007669"/>
    <property type="project" value="InterPro"/>
</dbReference>
<feature type="domain" description="DEAD-box RNA helicase Q" evidence="9">
    <location>
        <begin position="1"/>
        <end position="29"/>
    </location>
</feature>
<feature type="domain" description="Helicase ATP-binding" evidence="7">
    <location>
        <begin position="32"/>
        <end position="222"/>
    </location>
</feature>
<evidence type="ECO:0000256" key="4">
    <source>
        <dbReference type="ARBA" id="ARBA00022840"/>
    </source>
</evidence>
<dbReference type="PROSITE" id="PS51194">
    <property type="entry name" value="HELICASE_CTER"/>
    <property type="match status" value="1"/>
</dbReference>